<keyword evidence="3" id="KW-1185">Reference proteome</keyword>
<proteinExistence type="predicted"/>
<name>A0ABC8XS49_9POAL</name>
<evidence type="ECO:0000256" key="1">
    <source>
        <dbReference type="SAM" id="MobiDB-lite"/>
    </source>
</evidence>
<dbReference type="EMBL" id="OZ075125">
    <property type="protein sequence ID" value="CAL4930261.1"/>
    <property type="molecule type" value="Genomic_DNA"/>
</dbReference>
<gene>
    <name evidence="2" type="ORF">URODEC1_LOCUS26319</name>
</gene>
<feature type="region of interest" description="Disordered" evidence="1">
    <location>
        <begin position="42"/>
        <end position="117"/>
    </location>
</feature>
<dbReference type="Proteomes" id="UP001497457">
    <property type="component" value="Chromosome 15b"/>
</dbReference>
<sequence>MEPFRCCLERRRLTSISRSSRSPQEESKAMPWLGDVAHAGAAAAARELTDGWAPPPAPSGLTWSSSSDAATAAPEGGGEEGLPAASPGAISGEEASESTAGRESARKSRSTSPAPSS</sequence>
<feature type="compositionally biased region" description="Low complexity" evidence="1">
    <location>
        <begin position="64"/>
        <end position="74"/>
    </location>
</feature>
<dbReference type="AlphaFoldDB" id="A0ABC8XS49"/>
<accession>A0ABC8XS49</accession>
<evidence type="ECO:0000313" key="2">
    <source>
        <dbReference type="EMBL" id="CAL4930261.1"/>
    </source>
</evidence>
<feature type="region of interest" description="Disordered" evidence="1">
    <location>
        <begin position="14"/>
        <end position="33"/>
    </location>
</feature>
<protein>
    <submittedName>
        <fullName evidence="2">Uncharacterized protein</fullName>
    </submittedName>
</protein>
<reference evidence="2" key="1">
    <citation type="submission" date="2024-10" db="EMBL/GenBank/DDBJ databases">
        <authorList>
            <person name="Ryan C."/>
        </authorList>
    </citation>
    <scope>NUCLEOTIDE SEQUENCE [LARGE SCALE GENOMIC DNA]</scope>
</reference>
<organism evidence="2 3">
    <name type="scientific">Urochloa decumbens</name>
    <dbReference type="NCBI Taxonomy" id="240449"/>
    <lineage>
        <taxon>Eukaryota</taxon>
        <taxon>Viridiplantae</taxon>
        <taxon>Streptophyta</taxon>
        <taxon>Embryophyta</taxon>
        <taxon>Tracheophyta</taxon>
        <taxon>Spermatophyta</taxon>
        <taxon>Magnoliopsida</taxon>
        <taxon>Liliopsida</taxon>
        <taxon>Poales</taxon>
        <taxon>Poaceae</taxon>
        <taxon>PACMAD clade</taxon>
        <taxon>Panicoideae</taxon>
        <taxon>Panicodae</taxon>
        <taxon>Paniceae</taxon>
        <taxon>Melinidinae</taxon>
        <taxon>Urochloa</taxon>
    </lineage>
</organism>
<evidence type="ECO:0000313" key="3">
    <source>
        <dbReference type="Proteomes" id="UP001497457"/>
    </source>
</evidence>